<dbReference type="KEGG" id="haei:MUN82_15885"/>
<evidence type="ECO:0000256" key="1">
    <source>
        <dbReference type="SAM" id="MobiDB-lite"/>
    </source>
</evidence>
<keyword evidence="3" id="KW-0328">Glycosyltransferase</keyword>
<evidence type="ECO:0000259" key="2">
    <source>
        <dbReference type="Pfam" id="PF00535"/>
    </source>
</evidence>
<evidence type="ECO:0000313" key="3">
    <source>
        <dbReference type="EMBL" id="UOR04413.1"/>
    </source>
</evidence>
<protein>
    <submittedName>
        <fullName evidence="3">Glycosyltransferase</fullName>
        <ecNumber evidence="3">2.4.-.-</ecNumber>
    </submittedName>
</protein>
<dbReference type="GO" id="GO:0016758">
    <property type="term" value="F:hexosyltransferase activity"/>
    <property type="evidence" value="ECO:0007669"/>
    <property type="project" value="UniProtKB-ARBA"/>
</dbReference>
<dbReference type="Pfam" id="PF00535">
    <property type="entry name" value="Glycos_transf_2"/>
    <property type="match status" value="1"/>
</dbReference>
<dbReference type="Proteomes" id="UP000829925">
    <property type="component" value="Chromosome"/>
</dbReference>
<name>A0A8T9SUK7_9BACT</name>
<proteinExistence type="predicted"/>
<dbReference type="PANTHER" id="PTHR22916:SF3">
    <property type="entry name" value="UDP-GLCNAC:BETAGAL BETA-1,3-N-ACETYLGLUCOSAMINYLTRANSFERASE-LIKE PROTEIN 1"/>
    <property type="match status" value="1"/>
</dbReference>
<dbReference type="InterPro" id="IPR029044">
    <property type="entry name" value="Nucleotide-diphossugar_trans"/>
</dbReference>
<dbReference type="EMBL" id="CP095053">
    <property type="protein sequence ID" value="UOR04413.1"/>
    <property type="molecule type" value="Genomic_DNA"/>
</dbReference>
<evidence type="ECO:0000313" key="4">
    <source>
        <dbReference type="Proteomes" id="UP000829925"/>
    </source>
</evidence>
<dbReference type="PANTHER" id="PTHR22916">
    <property type="entry name" value="GLYCOSYLTRANSFERASE"/>
    <property type="match status" value="1"/>
</dbReference>
<gene>
    <name evidence="3" type="ORF">MUN82_15885</name>
</gene>
<sequence>MDNHTFLSEHNNDRIPSHPPRIAPVSSEVKRFQWSVMIPVYNCIDYLPHTINSVLAQDMGQDAMQIEVIDDCSSDGNVEELVYQLSKGRIKYYRHSKNVGSLRNFETCITRAQGNWVHILHGDDVIKPNFYQEIHSLFTLFPEAGAAFTNSHFIDEKGEVLCDKVPLSKEPRILTDFLFDNAKYQHLDPPCIVVKRKVYEQIGSFYAVQYGEDWEMWTRIAANFPVAYSPKCLAAYRALQNENITSKAFASCRNITDTIKVIDIIQSYLPDDKKHECKQVALDRASIYIAHMANSIYLNDKHTAFLQLKGALGISRNSKTIYLAAKLYFKHIINYRFINKHIINKKKVAHKLRILKHTFFNKATSL</sequence>
<dbReference type="EC" id="2.4.-.-" evidence="3"/>
<dbReference type="Gene3D" id="3.90.550.10">
    <property type="entry name" value="Spore Coat Polysaccharide Biosynthesis Protein SpsA, Chain A"/>
    <property type="match status" value="1"/>
</dbReference>
<dbReference type="RefSeq" id="WP_245092017.1">
    <property type="nucleotide sequence ID" value="NZ_CP095053.1"/>
</dbReference>
<dbReference type="SUPFAM" id="SSF53448">
    <property type="entry name" value="Nucleotide-diphospho-sugar transferases"/>
    <property type="match status" value="1"/>
</dbReference>
<keyword evidence="3" id="KW-0808">Transferase</keyword>
<accession>A0A8T9SUK7</accession>
<keyword evidence="4" id="KW-1185">Reference proteome</keyword>
<dbReference type="AlphaFoldDB" id="A0A8T9SUK7"/>
<feature type="region of interest" description="Disordered" evidence="1">
    <location>
        <begin position="1"/>
        <end position="22"/>
    </location>
</feature>
<dbReference type="InterPro" id="IPR001173">
    <property type="entry name" value="Glyco_trans_2-like"/>
</dbReference>
<feature type="domain" description="Glycosyltransferase 2-like" evidence="2">
    <location>
        <begin position="35"/>
        <end position="202"/>
    </location>
</feature>
<organism evidence="3 4">
    <name type="scientific">Hymenobacter aerilatus</name>
    <dbReference type="NCBI Taxonomy" id="2932251"/>
    <lineage>
        <taxon>Bacteria</taxon>
        <taxon>Pseudomonadati</taxon>
        <taxon>Bacteroidota</taxon>
        <taxon>Cytophagia</taxon>
        <taxon>Cytophagales</taxon>
        <taxon>Hymenobacteraceae</taxon>
        <taxon>Hymenobacter</taxon>
    </lineage>
</organism>
<reference evidence="3 4" key="1">
    <citation type="submission" date="2022-04" db="EMBL/GenBank/DDBJ databases">
        <title>Hymenobacter sp. isolated from the air.</title>
        <authorList>
            <person name="Won M."/>
            <person name="Lee C.-M."/>
            <person name="Woen H.-Y."/>
            <person name="Kwon S.-W."/>
        </authorList>
    </citation>
    <scope>NUCLEOTIDE SEQUENCE [LARGE SCALE GENOMIC DNA]</scope>
    <source>
        <strain evidence="4">5413 J-13</strain>
    </source>
</reference>